<name>A0A444U564_ACIRT</name>
<comment type="caution">
    <text evidence="4">The sequence shown here is derived from an EMBL/GenBank/DDBJ whole genome shotgun (WGS) entry which is preliminary data.</text>
</comment>
<dbReference type="InterPro" id="IPR036028">
    <property type="entry name" value="SH3-like_dom_sf"/>
</dbReference>
<dbReference type="SUPFAM" id="SSF50044">
    <property type="entry name" value="SH3-domain"/>
    <property type="match status" value="1"/>
</dbReference>
<dbReference type="PANTHER" id="PTHR22692">
    <property type="entry name" value="MYOSIN VII, XV"/>
    <property type="match status" value="1"/>
</dbReference>
<dbReference type="InterPro" id="IPR019748">
    <property type="entry name" value="FERM_central"/>
</dbReference>
<keyword evidence="5" id="KW-1185">Reference proteome</keyword>
<dbReference type="CDD" id="cd14473">
    <property type="entry name" value="FERM_B-lobe"/>
    <property type="match status" value="1"/>
</dbReference>
<feature type="domain" description="FERM central" evidence="2">
    <location>
        <begin position="366"/>
        <end position="481"/>
    </location>
</feature>
<gene>
    <name evidence="4" type="ORF">EOD39_7961</name>
</gene>
<sequence>MQQKQQSLADLFSPPPTTTTPPPLLIIPPPPQAPPPAPPTTVAPSAVPKKAADDNIKTQLYKFSASVYFSYADMRSKLFLRKEVSAVPKKAADDNIKTQLYKFSASVYFSYADMRSKLFLRKEVFYPREKFNQPYMLNHLCEQIMRDTYSDSCIRITREERRKMRDLLADFHVGTSISSMQDNNMKKRIVLAARDNWANYFSRLFPVSGGNGCDSQILGVSHRGIRLLRVVKASGINPKHLKIQRSYSYADLLSVKQDKHILEFTLKRDQLLLYSTRAEQIKRMINLFLGELRKESNHMIALRSFITDDKSLLTFRKGDIIKLLHMQGLHPGQVVRPIRPDEYVFDFLLEDNTVTLWLKRVMWKEPLHFENEFYINVHYRQILSDYLEGRLLLPSDSAQLDQQVAMLAALQHCAKGLGQEPTVQQLKQYLPQSSVSSVNAQIILGSTLMRLGTMQDLSPAEAMIHFLTTVSSFPLFGSNVFPVQKVSDRRIPSPCIVAINQEQVFIGDSHSQEELLSIPLMTVQSLRSLQPKKGEKLPGVEVNYGPPTAPKTITFHLKQAKEMCHVIAVILEELTYIPSSVSTTSTVRESNMPPPSIEGPRESRDSVVSTPKSKPKKKNPTAAPKHAGKKTDKNQSDHILPNPDEAAMYSMY</sequence>
<evidence type="ECO:0000313" key="4">
    <source>
        <dbReference type="EMBL" id="RXM30356.1"/>
    </source>
</evidence>
<dbReference type="InterPro" id="IPR059004">
    <property type="entry name" value="MYO15"/>
</dbReference>
<feature type="compositionally biased region" description="Pro residues" evidence="1">
    <location>
        <begin position="13"/>
        <end position="41"/>
    </location>
</feature>
<feature type="domain" description="Unconventional myosin-XV-like" evidence="3">
    <location>
        <begin position="123"/>
        <end position="201"/>
    </location>
</feature>
<evidence type="ECO:0000259" key="2">
    <source>
        <dbReference type="Pfam" id="PF00373"/>
    </source>
</evidence>
<organism evidence="4 5">
    <name type="scientific">Acipenser ruthenus</name>
    <name type="common">Sterlet sturgeon</name>
    <dbReference type="NCBI Taxonomy" id="7906"/>
    <lineage>
        <taxon>Eukaryota</taxon>
        <taxon>Metazoa</taxon>
        <taxon>Chordata</taxon>
        <taxon>Craniata</taxon>
        <taxon>Vertebrata</taxon>
        <taxon>Euteleostomi</taxon>
        <taxon>Actinopterygii</taxon>
        <taxon>Chondrostei</taxon>
        <taxon>Acipenseriformes</taxon>
        <taxon>Acipenseridae</taxon>
        <taxon>Acipenser</taxon>
    </lineage>
</organism>
<dbReference type="GO" id="GO:0005737">
    <property type="term" value="C:cytoplasm"/>
    <property type="evidence" value="ECO:0007669"/>
    <property type="project" value="UniProtKB-SubCell"/>
</dbReference>
<dbReference type="InterPro" id="IPR035963">
    <property type="entry name" value="FERM_2"/>
</dbReference>
<dbReference type="PANTHER" id="PTHR22692:SF16">
    <property type="entry name" value="MYOSIN XVB"/>
    <property type="match status" value="1"/>
</dbReference>
<feature type="region of interest" description="Disordered" evidence="1">
    <location>
        <begin position="581"/>
        <end position="652"/>
    </location>
</feature>
<dbReference type="EMBL" id="SCEB01215286">
    <property type="protein sequence ID" value="RXM30356.1"/>
    <property type="molecule type" value="Genomic_DNA"/>
</dbReference>
<dbReference type="AlphaFoldDB" id="A0A444U564"/>
<dbReference type="Proteomes" id="UP000289886">
    <property type="component" value="Unassembled WGS sequence"/>
</dbReference>
<dbReference type="InterPro" id="IPR051567">
    <property type="entry name" value="Unconventional_Myosin_ATPase"/>
</dbReference>
<evidence type="ECO:0000259" key="3">
    <source>
        <dbReference type="Pfam" id="PF26570"/>
    </source>
</evidence>
<evidence type="ECO:0000256" key="1">
    <source>
        <dbReference type="SAM" id="MobiDB-lite"/>
    </source>
</evidence>
<dbReference type="Gene3D" id="2.30.29.30">
    <property type="entry name" value="Pleckstrin-homology domain (PH domain)/Phosphotyrosine-binding domain (PTB)"/>
    <property type="match status" value="2"/>
</dbReference>
<reference evidence="4 5" key="1">
    <citation type="submission" date="2019-01" db="EMBL/GenBank/DDBJ databases">
        <title>Draft Genome and Complete Hox-Cluster Characterization of the Sterlet Sturgeon (Acipenser ruthenus).</title>
        <authorList>
            <person name="Wei Q."/>
        </authorList>
    </citation>
    <scope>NUCLEOTIDE SEQUENCE [LARGE SCALE GENOMIC DNA]</scope>
    <source>
        <strain evidence="4">WHYD16114868_AA</strain>
        <tissue evidence="4">Blood</tissue>
    </source>
</reference>
<dbReference type="Gene3D" id="2.30.30.40">
    <property type="entry name" value="SH3 Domains"/>
    <property type="match status" value="1"/>
</dbReference>
<accession>A0A444U564</accession>
<proteinExistence type="predicted"/>
<protein>
    <submittedName>
        <fullName evidence="4">Unconventional myosin-XVB</fullName>
    </submittedName>
</protein>
<dbReference type="InterPro" id="IPR011993">
    <property type="entry name" value="PH-like_dom_sf"/>
</dbReference>
<dbReference type="Pfam" id="PF26570">
    <property type="entry name" value="MYO15"/>
    <property type="match status" value="1"/>
</dbReference>
<evidence type="ECO:0000313" key="5">
    <source>
        <dbReference type="Proteomes" id="UP000289886"/>
    </source>
</evidence>
<feature type="region of interest" description="Disordered" evidence="1">
    <location>
        <begin position="1"/>
        <end position="49"/>
    </location>
</feature>
<dbReference type="Pfam" id="PF00373">
    <property type="entry name" value="FERM_M"/>
    <property type="match status" value="1"/>
</dbReference>
<dbReference type="SUPFAM" id="SSF47031">
    <property type="entry name" value="Second domain of FERM"/>
    <property type="match status" value="1"/>
</dbReference>